<feature type="region of interest" description="Disordered" evidence="1">
    <location>
        <begin position="1"/>
        <end position="36"/>
    </location>
</feature>
<accession>A0A8H7TBL7</accession>
<dbReference type="PANTHER" id="PTHR47256:SF1">
    <property type="entry name" value="ZN(II)2CYS6 TRANSCRIPTION FACTOR (EUROFUNG)"/>
    <property type="match status" value="1"/>
</dbReference>
<dbReference type="PANTHER" id="PTHR47256">
    <property type="entry name" value="ZN(II)2CYS6 TRANSCRIPTION FACTOR (EUROFUNG)-RELATED"/>
    <property type="match status" value="1"/>
</dbReference>
<dbReference type="EMBL" id="JAFJYH010000198">
    <property type="protein sequence ID" value="KAG4416090.1"/>
    <property type="molecule type" value="Genomic_DNA"/>
</dbReference>
<feature type="compositionally biased region" description="Low complexity" evidence="1">
    <location>
        <begin position="18"/>
        <end position="34"/>
    </location>
</feature>
<comment type="caution">
    <text evidence="2">The sequence shown here is derived from an EMBL/GenBank/DDBJ whole genome shotgun (WGS) entry which is preliminary data.</text>
</comment>
<gene>
    <name evidence="2" type="ORF">IFR04_010793</name>
</gene>
<dbReference type="Proteomes" id="UP000664132">
    <property type="component" value="Unassembled WGS sequence"/>
</dbReference>
<dbReference type="CDD" id="cd12148">
    <property type="entry name" value="fungal_TF_MHR"/>
    <property type="match status" value="1"/>
</dbReference>
<evidence type="ECO:0008006" key="4">
    <source>
        <dbReference type="Google" id="ProtNLM"/>
    </source>
</evidence>
<name>A0A8H7TBL7_9HELO</name>
<evidence type="ECO:0000256" key="1">
    <source>
        <dbReference type="SAM" id="MobiDB-lite"/>
    </source>
</evidence>
<protein>
    <recommendedName>
        <fullName evidence="4">Transcription factor domain-containing protein</fullName>
    </recommendedName>
</protein>
<reference evidence="2" key="1">
    <citation type="submission" date="2021-02" db="EMBL/GenBank/DDBJ databases">
        <title>Genome sequence Cadophora malorum strain M34.</title>
        <authorList>
            <person name="Stefanovic E."/>
            <person name="Vu D."/>
            <person name="Scully C."/>
            <person name="Dijksterhuis J."/>
            <person name="Roader J."/>
            <person name="Houbraken J."/>
        </authorList>
    </citation>
    <scope>NUCLEOTIDE SEQUENCE</scope>
    <source>
        <strain evidence="2">M34</strain>
    </source>
</reference>
<proteinExistence type="predicted"/>
<organism evidence="2 3">
    <name type="scientific">Cadophora malorum</name>
    <dbReference type="NCBI Taxonomy" id="108018"/>
    <lineage>
        <taxon>Eukaryota</taxon>
        <taxon>Fungi</taxon>
        <taxon>Dikarya</taxon>
        <taxon>Ascomycota</taxon>
        <taxon>Pezizomycotina</taxon>
        <taxon>Leotiomycetes</taxon>
        <taxon>Helotiales</taxon>
        <taxon>Ploettnerulaceae</taxon>
        <taxon>Cadophora</taxon>
    </lineage>
</organism>
<evidence type="ECO:0000313" key="3">
    <source>
        <dbReference type="Proteomes" id="UP000664132"/>
    </source>
</evidence>
<evidence type="ECO:0000313" key="2">
    <source>
        <dbReference type="EMBL" id="KAG4416090.1"/>
    </source>
</evidence>
<dbReference type="InterPro" id="IPR053187">
    <property type="entry name" value="Notoamide_regulator"/>
</dbReference>
<sequence length="556" mass="61653">MSSRAKLGRGPDDQGPHPSQLPALQPSSSSSASPVPQFLTATSRNRALKRKRPHTRVACNHCRVKKWARENEALKQRMEPLAEVLTLLQTASADLAQVIFLKLRHGDAATVLNFIKGAVPDSRLSEQTAARAALPHVQSNLELELLQAYSSVDPGALAKSFEFELEAEALCDAEIENPINSLCSLASFTLLWICHICHGSGKDGVKAVSAGFEMAKRMKLYGIADTLTSADLLPMRREDRSAISHTTWGCFNMSMVQTLYTIPVVTKYPPVLPVPGDTDPKSAFESHLKIAEIPFSGDGDTFQSFCKLWKIASNIFLLSRPAEGGLRPPSLDFAFSKYARLLELADRLPSTMLSHKDAPSQVFVFYVWYHALIVDLFRPFIADKDQHSSMRDSPTPSASSPQAVFAASIKQLKQIILVYSDYPESKYDIWWHISLMYVANASVKGFQTDPEWRSYFLLCLYCYSILMRCFCMVQWIVPGLLAIAVQSGAMSSMEAQYIKSHFRSREVWGIRPAGSGAGFVLDMDRAASDWNAAQADSLAAEFDDLTIFNEFTDGIV</sequence>
<dbReference type="OrthoDB" id="103819at2759"/>
<dbReference type="AlphaFoldDB" id="A0A8H7TBL7"/>
<keyword evidence="3" id="KW-1185">Reference proteome</keyword>